<dbReference type="SUPFAM" id="SSF55144">
    <property type="entry name" value="LigT-like"/>
    <property type="match status" value="1"/>
</dbReference>
<organism evidence="1 2">
    <name type="scientific">Microbacterium radiodurans</name>
    <dbReference type="NCBI Taxonomy" id="661398"/>
    <lineage>
        <taxon>Bacteria</taxon>
        <taxon>Bacillati</taxon>
        <taxon>Actinomycetota</taxon>
        <taxon>Actinomycetes</taxon>
        <taxon>Micrococcales</taxon>
        <taxon>Microbacteriaceae</taxon>
        <taxon>Microbacterium</taxon>
    </lineage>
</organism>
<dbReference type="EMBL" id="VYRZ01000001">
    <property type="protein sequence ID" value="KAA9089886.1"/>
    <property type="molecule type" value="Genomic_DNA"/>
</dbReference>
<dbReference type="GO" id="GO:0016874">
    <property type="term" value="F:ligase activity"/>
    <property type="evidence" value="ECO:0007669"/>
    <property type="project" value="UniProtKB-KW"/>
</dbReference>
<proteinExistence type="predicted"/>
<gene>
    <name evidence="1" type="ORF">F6B42_05445</name>
</gene>
<dbReference type="InterPro" id="IPR009097">
    <property type="entry name" value="Cyclic_Pdiesterase"/>
</dbReference>
<comment type="caution">
    <text evidence="1">The sequence shown here is derived from an EMBL/GenBank/DDBJ whole genome shotgun (WGS) entry which is preliminary data.</text>
</comment>
<keyword evidence="1" id="KW-0436">Ligase</keyword>
<dbReference type="OrthoDB" id="3397424at2"/>
<keyword evidence="2" id="KW-1185">Reference proteome</keyword>
<reference evidence="2" key="1">
    <citation type="submission" date="2019-09" db="EMBL/GenBank/DDBJ databases">
        <title>Mumia zhuanghuii sp. nov. isolated from the intestinal contents of plateau pika (Ochotona curzoniae) in the Qinghai-Tibet plateau of China.</title>
        <authorList>
            <person name="Tian Z."/>
        </authorList>
    </citation>
    <scope>NUCLEOTIDE SEQUENCE [LARGE SCALE GENOMIC DNA]</scope>
    <source>
        <strain evidence="2">DSM 25564</strain>
    </source>
</reference>
<sequence>MVEPRQLFRCGTDLRQDGDMFSVEALPDDGIHTAVLADWQRLTDAGLPSAGRHASESNRPHVTVAVRDDLVPDAVGRLVELADGLPLTCRVGGAVVFPARDRFVLARPLLVTADLLRFHARAVAVLGAPPEHYAVTAVDRWTPHITLARRMTAEQVGRALAVVGAASVDGLLTGLRLWDAEQKVVTPLR</sequence>
<accession>A0A5J5IX71</accession>
<dbReference type="Pfam" id="PF13563">
    <property type="entry name" value="2_5_RNA_ligase2"/>
    <property type="match status" value="1"/>
</dbReference>
<dbReference type="Proteomes" id="UP000327039">
    <property type="component" value="Unassembled WGS sequence"/>
</dbReference>
<name>A0A5J5IX71_9MICO</name>
<dbReference type="AlphaFoldDB" id="A0A5J5IX71"/>
<protein>
    <submittedName>
        <fullName evidence="1">2'-5' RNA ligase family protein</fullName>
    </submittedName>
</protein>
<evidence type="ECO:0000313" key="1">
    <source>
        <dbReference type="EMBL" id="KAA9089886.1"/>
    </source>
</evidence>
<evidence type="ECO:0000313" key="2">
    <source>
        <dbReference type="Proteomes" id="UP000327039"/>
    </source>
</evidence>
<dbReference type="Gene3D" id="3.90.1140.10">
    <property type="entry name" value="Cyclic phosphodiesterase"/>
    <property type="match status" value="1"/>
</dbReference>